<dbReference type="EMBL" id="JACXWD010000019">
    <property type="protein sequence ID" value="MBD3867975.1"/>
    <property type="molecule type" value="Genomic_DNA"/>
</dbReference>
<dbReference type="InterPro" id="IPR003593">
    <property type="entry name" value="AAA+_ATPase"/>
</dbReference>
<comment type="similarity">
    <text evidence="1">Belongs to the GSP E family.</text>
</comment>
<dbReference type="Proteomes" id="UP000648239">
    <property type="component" value="Unassembled WGS sequence"/>
</dbReference>
<organism evidence="3 4">
    <name type="scientific">Candidatus Polarisedimenticola svalbardensis</name>
    <dbReference type="NCBI Taxonomy" id="2886004"/>
    <lineage>
        <taxon>Bacteria</taxon>
        <taxon>Pseudomonadati</taxon>
        <taxon>Acidobacteriota</taxon>
        <taxon>Candidatus Polarisedimenticolia</taxon>
        <taxon>Candidatus Polarisedimenticolales</taxon>
        <taxon>Candidatus Polarisedimenticolaceae</taxon>
        <taxon>Candidatus Polarisedimenticola</taxon>
    </lineage>
</organism>
<proteinExistence type="inferred from homology"/>
<dbReference type="SMART" id="SM00382">
    <property type="entry name" value="AAA"/>
    <property type="match status" value="1"/>
</dbReference>
<dbReference type="PANTHER" id="PTHR30486">
    <property type="entry name" value="TWITCHING MOTILITY PROTEIN PILT"/>
    <property type="match status" value="1"/>
</dbReference>
<dbReference type="InterPro" id="IPR001482">
    <property type="entry name" value="T2SS/T4SS_dom"/>
</dbReference>
<gene>
    <name evidence="3" type="ORF">IFK94_07615</name>
</gene>
<dbReference type="SUPFAM" id="SSF52540">
    <property type="entry name" value="P-loop containing nucleoside triphosphate hydrolases"/>
    <property type="match status" value="1"/>
</dbReference>
<dbReference type="GO" id="GO:0016887">
    <property type="term" value="F:ATP hydrolysis activity"/>
    <property type="evidence" value="ECO:0007669"/>
    <property type="project" value="InterPro"/>
</dbReference>
<dbReference type="InterPro" id="IPR027417">
    <property type="entry name" value="P-loop_NTPase"/>
</dbReference>
<sequence>MEIPAPTVRERQEVPVTGWELPAVGFDERDEIGRLLKAARDRDASDLLIVAGSPAMIRINGALSPTGDPLTEEETRTLCGDILPRERRQILSDTGSVDFAFTRPGLGRFRCNLHRQRGSWAAAIRLLPKSPPGFEELNLPPVLDRIVALNHGLVLVTGPTGSGKSTTLASMLSQILEQRRLHAITIEDPVEYEHSSSLSLVEHVEVGRDAATFPKALRAALRQDPDVLLVGEMRDPESIAMAITAAETGHLVLSTLHTGDVAQSINRIVDSFPPEQIETVRTQLSISLAAVLSQHLIPRIDGEGRVPAVEIMFATDAVRNMIRSGKIEQLRSQVGMEKRNGSIPLDHSLASLVQRKLISENDARLRARNPLELDALLIP</sequence>
<evidence type="ECO:0000313" key="4">
    <source>
        <dbReference type="Proteomes" id="UP000648239"/>
    </source>
</evidence>
<accession>A0A8J6XZ20</accession>
<dbReference type="Gene3D" id="3.40.50.300">
    <property type="entry name" value="P-loop containing nucleotide triphosphate hydrolases"/>
    <property type="match status" value="1"/>
</dbReference>
<comment type="caution">
    <text evidence="3">The sequence shown here is derived from an EMBL/GenBank/DDBJ whole genome shotgun (WGS) entry which is preliminary data.</text>
</comment>
<dbReference type="InterPro" id="IPR050921">
    <property type="entry name" value="T4SS_GSP_E_ATPase"/>
</dbReference>
<dbReference type="Pfam" id="PF00437">
    <property type="entry name" value="T2SSE"/>
    <property type="match status" value="1"/>
</dbReference>
<reference evidence="3 4" key="1">
    <citation type="submission" date="2020-08" db="EMBL/GenBank/DDBJ databases">
        <title>Acidobacteriota in marine sediments use diverse sulfur dissimilation pathways.</title>
        <authorList>
            <person name="Wasmund K."/>
        </authorList>
    </citation>
    <scope>NUCLEOTIDE SEQUENCE [LARGE SCALE GENOMIC DNA]</scope>
    <source>
        <strain evidence="3">MAG AM4</strain>
    </source>
</reference>
<dbReference type="Gene3D" id="3.30.450.90">
    <property type="match status" value="1"/>
</dbReference>
<dbReference type="GO" id="GO:0005524">
    <property type="term" value="F:ATP binding"/>
    <property type="evidence" value="ECO:0007669"/>
    <property type="project" value="InterPro"/>
</dbReference>
<dbReference type="CDD" id="cd01131">
    <property type="entry name" value="PilT"/>
    <property type="match status" value="1"/>
</dbReference>
<name>A0A8J6XZ20_9BACT</name>
<dbReference type="PROSITE" id="PS00662">
    <property type="entry name" value="T2SP_E"/>
    <property type="match status" value="1"/>
</dbReference>
<protein>
    <submittedName>
        <fullName evidence="3">PilT/PilU family type 4a pilus ATPase</fullName>
    </submittedName>
</protein>
<evidence type="ECO:0000259" key="2">
    <source>
        <dbReference type="PROSITE" id="PS00662"/>
    </source>
</evidence>
<dbReference type="NCBIfam" id="TIGR01420">
    <property type="entry name" value="pilT_fam"/>
    <property type="match status" value="1"/>
</dbReference>
<evidence type="ECO:0000256" key="1">
    <source>
        <dbReference type="ARBA" id="ARBA00006611"/>
    </source>
</evidence>
<feature type="domain" description="Bacterial type II secretion system protein E" evidence="2">
    <location>
        <begin position="221"/>
        <end position="235"/>
    </location>
</feature>
<evidence type="ECO:0000313" key="3">
    <source>
        <dbReference type="EMBL" id="MBD3867975.1"/>
    </source>
</evidence>
<dbReference type="InterPro" id="IPR006321">
    <property type="entry name" value="PilT/PilU"/>
</dbReference>
<dbReference type="AlphaFoldDB" id="A0A8J6XZ20"/>